<reference evidence="12 13" key="2">
    <citation type="submission" date="2017-08" db="EMBL/GenBank/DDBJ databases">
        <authorList>
            <person name="de Groot N.N."/>
        </authorList>
    </citation>
    <scope>NUCLEOTIDE SEQUENCE [LARGE SCALE GENOMIC DNA]</scope>
    <source>
        <strain evidence="12">Orrdi1</strain>
    </source>
</reference>
<feature type="transmembrane region" description="Helical" evidence="9">
    <location>
        <begin position="56"/>
        <end position="79"/>
    </location>
</feature>
<evidence type="ECO:0000313" key="11">
    <source>
        <dbReference type="EMBL" id="SBT26438.1"/>
    </source>
</evidence>
<proteinExistence type="inferred from homology"/>
<evidence type="ECO:0000256" key="7">
    <source>
        <dbReference type="ARBA" id="ARBA00023136"/>
    </source>
</evidence>
<evidence type="ECO:0000256" key="2">
    <source>
        <dbReference type="ARBA" id="ARBA00022448"/>
    </source>
</evidence>
<dbReference type="PANTHER" id="PTHR35011">
    <property type="entry name" value="2,3-DIKETO-L-GULONATE TRAP TRANSPORTER SMALL PERMEASE PROTEIN YIAM"/>
    <property type="match status" value="1"/>
</dbReference>
<reference evidence="11 13" key="1">
    <citation type="submission" date="2016-06" db="EMBL/GenBank/DDBJ databases">
        <authorList>
            <person name="Kjaerup R.B."/>
            <person name="Dalgaard T.S."/>
            <person name="Juul-Madsen H.R."/>
        </authorList>
    </citation>
    <scope>NUCLEOTIDE SEQUENCE [LARGE SCALE GENOMIC DNA]</scope>
    <source>
        <strain evidence="11">Orrdi1</strain>
    </source>
</reference>
<dbReference type="EMBL" id="LT907988">
    <property type="protein sequence ID" value="SOE46691.1"/>
    <property type="molecule type" value="Genomic_DNA"/>
</dbReference>
<keyword evidence="7 9" id="KW-0472">Membrane</keyword>
<feature type="transmembrane region" description="Helical" evidence="9">
    <location>
        <begin position="131"/>
        <end position="153"/>
    </location>
</feature>
<keyword evidence="13" id="KW-1185">Reference proteome</keyword>
<keyword evidence="3" id="KW-1003">Cell membrane</keyword>
<gene>
    <name evidence="11" type="ORF">ODI_04211</name>
    <name evidence="12" type="ORF">ODI_R0413</name>
</gene>
<dbReference type="InterPro" id="IPR007387">
    <property type="entry name" value="TRAP_DctQ"/>
</dbReference>
<dbReference type="PROSITE" id="PS51257">
    <property type="entry name" value="PROKAR_LIPOPROTEIN"/>
    <property type="match status" value="1"/>
</dbReference>
<comment type="subunit">
    <text evidence="9">The complex comprises the extracytoplasmic solute receptor protein and the two transmembrane proteins.</text>
</comment>
<evidence type="ECO:0000313" key="13">
    <source>
        <dbReference type="Proteomes" id="UP000078558"/>
    </source>
</evidence>
<evidence type="ECO:0000259" key="10">
    <source>
        <dbReference type="Pfam" id="PF04290"/>
    </source>
</evidence>
<feature type="transmembrane region" description="Helical" evidence="9">
    <location>
        <begin position="12"/>
        <end position="36"/>
    </location>
</feature>
<name>A0A1C3K4T4_9BURK</name>
<comment type="subcellular location">
    <subcellularLocation>
        <location evidence="1 9">Cell inner membrane</location>
        <topology evidence="1 9">Multi-pass membrane protein</topology>
    </subcellularLocation>
</comment>
<keyword evidence="2 9" id="KW-0813">Transport</keyword>
<dbReference type="STRING" id="1851544.ODI_04211"/>
<evidence type="ECO:0000256" key="5">
    <source>
        <dbReference type="ARBA" id="ARBA00022692"/>
    </source>
</evidence>
<feature type="domain" description="Tripartite ATP-independent periplasmic transporters DctQ component" evidence="10">
    <location>
        <begin position="29"/>
        <end position="155"/>
    </location>
</feature>
<dbReference type="AlphaFoldDB" id="A0A1C3K4T4"/>
<dbReference type="GO" id="GO:0022857">
    <property type="term" value="F:transmembrane transporter activity"/>
    <property type="evidence" value="ECO:0007669"/>
    <property type="project" value="UniProtKB-UniRule"/>
</dbReference>
<dbReference type="OrthoDB" id="2085311at2"/>
<accession>A0A1C3K4T4</accession>
<protein>
    <recommendedName>
        <fullName evidence="9">TRAP transporter small permease protein</fullName>
    </recommendedName>
</protein>
<evidence type="ECO:0000256" key="1">
    <source>
        <dbReference type="ARBA" id="ARBA00004429"/>
    </source>
</evidence>
<evidence type="ECO:0000313" key="12">
    <source>
        <dbReference type="EMBL" id="SOE46691.1"/>
    </source>
</evidence>
<organism evidence="11 13">
    <name type="scientific">Orrella dioscoreae</name>
    <dbReference type="NCBI Taxonomy" id="1851544"/>
    <lineage>
        <taxon>Bacteria</taxon>
        <taxon>Pseudomonadati</taxon>
        <taxon>Pseudomonadota</taxon>
        <taxon>Betaproteobacteria</taxon>
        <taxon>Burkholderiales</taxon>
        <taxon>Alcaligenaceae</taxon>
        <taxon>Orrella</taxon>
    </lineage>
</organism>
<evidence type="ECO:0000256" key="6">
    <source>
        <dbReference type="ARBA" id="ARBA00022989"/>
    </source>
</evidence>
<comment type="similarity">
    <text evidence="8 9">Belongs to the TRAP transporter small permease family.</text>
</comment>
<sequence length="164" mass="18044">MKRQFLAVENVVTQTALVLACLMLALAAGLGFYQVIARFVLEQTTEWTEVLIRFSLIWMVFLGIPKAYRVGAMISVDVLRRWTPRGVGRGLDAVVALAGIALSLVFIVVGWDYARRGSVQTIAGLESISMFWAYLAVPVGGVVSLFGIVGQWLDPINRELENAQ</sequence>
<keyword evidence="6 9" id="KW-1133">Transmembrane helix</keyword>
<keyword evidence="5 9" id="KW-0812">Transmembrane</keyword>
<dbReference type="GO" id="GO:0015740">
    <property type="term" value="P:C4-dicarboxylate transport"/>
    <property type="evidence" value="ECO:0007669"/>
    <property type="project" value="TreeGrafter"/>
</dbReference>
<comment type="function">
    <text evidence="9">Part of the tripartite ATP-independent periplasmic (TRAP) transport system.</text>
</comment>
<dbReference type="PANTHER" id="PTHR35011:SF2">
    <property type="entry name" value="2,3-DIKETO-L-GULONATE TRAP TRANSPORTER SMALL PERMEASE PROTEIN YIAM"/>
    <property type="match status" value="1"/>
</dbReference>
<evidence type="ECO:0000256" key="9">
    <source>
        <dbReference type="RuleBase" id="RU369079"/>
    </source>
</evidence>
<feature type="transmembrane region" description="Helical" evidence="9">
    <location>
        <begin position="91"/>
        <end position="111"/>
    </location>
</feature>
<evidence type="ECO:0000256" key="4">
    <source>
        <dbReference type="ARBA" id="ARBA00022519"/>
    </source>
</evidence>
<dbReference type="Pfam" id="PF04290">
    <property type="entry name" value="DctQ"/>
    <property type="match status" value="1"/>
</dbReference>
<dbReference type="GO" id="GO:0005886">
    <property type="term" value="C:plasma membrane"/>
    <property type="evidence" value="ECO:0007669"/>
    <property type="project" value="UniProtKB-SubCell"/>
</dbReference>
<dbReference type="Proteomes" id="UP000078558">
    <property type="component" value="Chromosome I"/>
</dbReference>
<dbReference type="EMBL" id="FLRC01000033">
    <property type="protein sequence ID" value="SBT26438.1"/>
    <property type="molecule type" value="Genomic_DNA"/>
</dbReference>
<evidence type="ECO:0000256" key="3">
    <source>
        <dbReference type="ARBA" id="ARBA00022475"/>
    </source>
</evidence>
<dbReference type="KEGG" id="odi:ODI_R0413"/>
<keyword evidence="4 9" id="KW-0997">Cell inner membrane</keyword>
<evidence type="ECO:0000256" key="8">
    <source>
        <dbReference type="ARBA" id="ARBA00038436"/>
    </source>
</evidence>
<dbReference type="RefSeq" id="WP_067756177.1">
    <property type="nucleotide sequence ID" value="NZ_LT907988.1"/>
</dbReference>
<dbReference type="InterPro" id="IPR055348">
    <property type="entry name" value="DctQ"/>
</dbReference>